<dbReference type="RefSeq" id="WP_130611689.1">
    <property type="nucleotide sequence ID" value="NZ_SGIU01000001.1"/>
</dbReference>
<dbReference type="InterPro" id="IPR000595">
    <property type="entry name" value="cNMP-bd_dom"/>
</dbReference>
<organism evidence="2 3">
    <name type="scientific">Flagellimonas allohymeniacidonis</name>
    <dbReference type="NCBI Taxonomy" id="2517819"/>
    <lineage>
        <taxon>Bacteria</taxon>
        <taxon>Pseudomonadati</taxon>
        <taxon>Bacteroidota</taxon>
        <taxon>Flavobacteriia</taxon>
        <taxon>Flavobacteriales</taxon>
        <taxon>Flavobacteriaceae</taxon>
        <taxon>Flagellimonas</taxon>
    </lineage>
</organism>
<evidence type="ECO:0000313" key="3">
    <source>
        <dbReference type="Proteomes" id="UP000291981"/>
    </source>
</evidence>
<dbReference type="PROSITE" id="PS50042">
    <property type="entry name" value="CNMP_BINDING_3"/>
    <property type="match status" value="1"/>
</dbReference>
<dbReference type="Pfam" id="PF00027">
    <property type="entry name" value="cNMP_binding"/>
    <property type="match status" value="1"/>
</dbReference>
<comment type="caution">
    <text evidence="2">The sequence shown here is derived from an EMBL/GenBank/DDBJ whole genome shotgun (WGS) entry which is preliminary data.</text>
</comment>
<dbReference type="SUPFAM" id="SSF51206">
    <property type="entry name" value="cAMP-binding domain-like"/>
    <property type="match status" value="1"/>
</dbReference>
<dbReference type="InterPro" id="IPR014710">
    <property type="entry name" value="RmlC-like_jellyroll"/>
</dbReference>
<feature type="domain" description="Cyclic nucleotide-binding" evidence="1">
    <location>
        <begin position="23"/>
        <end position="98"/>
    </location>
</feature>
<dbReference type="AlphaFoldDB" id="A0A4Q8QL58"/>
<sequence>MSIIGYYQKYNPGKSKQDFPLTIHQEIFKKGDIILDYMQPVTKMYYLVDGLVEFNTLSKDEEKIIDFFFKDNFFSAYSSFLQGEPSNIRIKALKACKVEYFFMNELVQALDHSLELNQLARIETEKLFIKRIRREKDLLSKSAETRYLEMVAENPEIIKNIPVNKIAKYLGIHPESLSRIRKNIKSQ</sequence>
<accession>A0A4Q8QL58</accession>
<evidence type="ECO:0000259" key="1">
    <source>
        <dbReference type="PROSITE" id="PS50042"/>
    </source>
</evidence>
<dbReference type="InterPro" id="IPR018490">
    <property type="entry name" value="cNMP-bd_dom_sf"/>
</dbReference>
<dbReference type="EMBL" id="SGIU01000001">
    <property type="protein sequence ID" value="TAI49563.1"/>
    <property type="molecule type" value="Genomic_DNA"/>
</dbReference>
<proteinExistence type="predicted"/>
<dbReference type="Gene3D" id="2.60.120.10">
    <property type="entry name" value="Jelly Rolls"/>
    <property type="match status" value="1"/>
</dbReference>
<reference evidence="2 3" key="1">
    <citation type="submission" date="2019-02" db="EMBL/GenBank/DDBJ databases">
        <title>Draft genome sequence of Muricauda sp. 176CP4-71.</title>
        <authorList>
            <person name="Park J.-S."/>
        </authorList>
    </citation>
    <scope>NUCLEOTIDE SEQUENCE [LARGE SCALE GENOMIC DNA]</scope>
    <source>
        <strain evidence="2 3">176CP4-71</strain>
    </source>
</reference>
<gene>
    <name evidence="2" type="ORF">EW142_07125</name>
</gene>
<name>A0A4Q8QL58_9FLAO</name>
<dbReference type="OrthoDB" id="663011at2"/>
<dbReference type="Proteomes" id="UP000291981">
    <property type="component" value="Unassembled WGS sequence"/>
</dbReference>
<protein>
    <submittedName>
        <fullName evidence="2">Crp/Fnr family transcriptional regulator</fullName>
    </submittedName>
</protein>
<keyword evidence="3" id="KW-1185">Reference proteome</keyword>
<evidence type="ECO:0000313" key="2">
    <source>
        <dbReference type="EMBL" id="TAI49563.1"/>
    </source>
</evidence>